<dbReference type="FunFam" id="2.30.30.40:FF:000229">
    <property type="entry name" value="Tyrosine-protein kinase"/>
    <property type="match status" value="1"/>
</dbReference>
<feature type="binding site" evidence="18">
    <location>
        <position position="314"/>
    </location>
    <ligand>
        <name>ATP</name>
        <dbReference type="ChEBI" id="CHEBI:30616"/>
    </ligand>
</feature>
<evidence type="ECO:0000256" key="13">
    <source>
        <dbReference type="ARBA" id="ARBA00023273"/>
    </source>
</evidence>
<dbReference type="STRING" id="48701.ENSPMEP00000004299"/>
<dbReference type="PROSITE" id="PS50001">
    <property type="entry name" value="SH2"/>
    <property type="match status" value="1"/>
</dbReference>
<organism evidence="24 25">
    <name type="scientific">Poecilia mexicana</name>
    <dbReference type="NCBI Taxonomy" id="48701"/>
    <lineage>
        <taxon>Eukaryota</taxon>
        <taxon>Metazoa</taxon>
        <taxon>Chordata</taxon>
        <taxon>Craniata</taxon>
        <taxon>Vertebrata</taxon>
        <taxon>Euteleostomi</taxon>
        <taxon>Actinopterygii</taxon>
        <taxon>Neopterygii</taxon>
        <taxon>Teleostei</taxon>
        <taxon>Neoteleostei</taxon>
        <taxon>Acanthomorphata</taxon>
        <taxon>Ovalentaria</taxon>
        <taxon>Atherinomorphae</taxon>
        <taxon>Cyprinodontiformes</taxon>
        <taxon>Poeciliidae</taxon>
        <taxon>Poeciliinae</taxon>
        <taxon>Poecilia</taxon>
    </lineage>
</organism>
<feature type="compositionally biased region" description="Polar residues" evidence="20">
    <location>
        <begin position="1"/>
        <end position="14"/>
    </location>
</feature>
<dbReference type="SUPFAM" id="SSF56112">
    <property type="entry name" value="Protein kinase-like (PK-like)"/>
    <property type="match status" value="1"/>
</dbReference>
<evidence type="ECO:0000256" key="3">
    <source>
        <dbReference type="ARBA" id="ARBA00022443"/>
    </source>
</evidence>
<keyword evidence="11 16" id="KW-0727">SH2 domain</keyword>
<dbReference type="SMART" id="SM00219">
    <property type="entry name" value="TyrKc"/>
    <property type="match status" value="1"/>
</dbReference>
<evidence type="ECO:0000313" key="24">
    <source>
        <dbReference type="Ensembl" id="ENSPMEP00000004299.1"/>
    </source>
</evidence>
<dbReference type="GO" id="GO:0004715">
    <property type="term" value="F:non-membrane spanning protein tyrosine kinase activity"/>
    <property type="evidence" value="ECO:0007669"/>
    <property type="project" value="UniProtKB-EC"/>
</dbReference>
<feature type="domain" description="Protein kinase" evidence="23">
    <location>
        <begin position="286"/>
        <end position="535"/>
    </location>
</feature>
<keyword evidence="25" id="KW-1185">Reference proteome</keyword>
<dbReference type="SUPFAM" id="SSF50044">
    <property type="entry name" value="SH3-domain"/>
    <property type="match status" value="1"/>
</dbReference>
<dbReference type="Ensembl" id="ENSPMET00000009425.1">
    <property type="protein sequence ID" value="ENSPMEP00000004299.1"/>
    <property type="gene ID" value="ENSPMEG00000005506.1"/>
</dbReference>
<evidence type="ECO:0000256" key="9">
    <source>
        <dbReference type="ARBA" id="ARBA00022777"/>
    </source>
</evidence>
<name>A0A3B3WNS7_9TELE</name>
<dbReference type="FunFam" id="3.30.200.20:FF:000053">
    <property type="entry name" value="Tyrosine-protein kinase"/>
    <property type="match status" value="1"/>
</dbReference>
<evidence type="ECO:0000256" key="15">
    <source>
        <dbReference type="ARBA" id="ARBA00051245"/>
    </source>
</evidence>
<evidence type="ECO:0000256" key="17">
    <source>
        <dbReference type="PROSITE-ProRule" id="PRU00192"/>
    </source>
</evidence>
<evidence type="ECO:0000256" key="12">
    <source>
        <dbReference type="ARBA" id="ARBA00023137"/>
    </source>
</evidence>
<dbReference type="InterPro" id="IPR000719">
    <property type="entry name" value="Prot_kinase_dom"/>
</dbReference>
<dbReference type="PANTHER" id="PTHR24418">
    <property type="entry name" value="TYROSINE-PROTEIN KINASE"/>
    <property type="match status" value="1"/>
</dbReference>
<evidence type="ECO:0000259" key="21">
    <source>
        <dbReference type="PROSITE" id="PS50001"/>
    </source>
</evidence>
<dbReference type="Gene3D" id="2.30.30.40">
    <property type="entry name" value="SH3 Domains"/>
    <property type="match status" value="1"/>
</dbReference>
<dbReference type="Pfam" id="PF00017">
    <property type="entry name" value="SH2"/>
    <property type="match status" value="1"/>
</dbReference>
<feature type="compositionally biased region" description="Basic and acidic residues" evidence="20">
    <location>
        <begin position="59"/>
        <end position="81"/>
    </location>
</feature>
<evidence type="ECO:0000256" key="10">
    <source>
        <dbReference type="ARBA" id="ARBA00022840"/>
    </source>
</evidence>
<evidence type="ECO:0000256" key="14">
    <source>
        <dbReference type="ARBA" id="ARBA00023288"/>
    </source>
</evidence>
<evidence type="ECO:0000256" key="5">
    <source>
        <dbReference type="ARBA" id="ARBA00022553"/>
    </source>
</evidence>
<dbReference type="PRINTS" id="PR00401">
    <property type="entry name" value="SH2DOMAIN"/>
</dbReference>
<dbReference type="InterPro" id="IPR001245">
    <property type="entry name" value="Ser-Thr/Tyr_kinase_cat_dom"/>
</dbReference>
<evidence type="ECO:0000256" key="4">
    <source>
        <dbReference type="ARBA" id="ARBA00022490"/>
    </source>
</evidence>
<dbReference type="PRINTS" id="PR00109">
    <property type="entry name" value="TYRKINASE"/>
</dbReference>
<dbReference type="PROSITE" id="PS50002">
    <property type="entry name" value="SH3"/>
    <property type="match status" value="1"/>
</dbReference>
<dbReference type="EC" id="2.7.10.2" evidence="19"/>
<evidence type="ECO:0000259" key="23">
    <source>
        <dbReference type="PROSITE" id="PS50011"/>
    </source>
</evidence>
<evidence type="ECO:0000256" key="19">
    <source>
        <dbReference type="RuleBase" id="RU362096"/>
    </source>
</evidence>
<dbReference type="InterPro" id="IPR001452">
    <property type="entry name" value="SH3_domain"/>
</dbReference>
<dbReference type="PROSITE" id="PS50011">
    <property type="entry name" value="PROTEIN_KINASE_DOM"/>
    <property type="match status" value="1"/>
</dbReference>
<dbReference type="Gene3D" id="3.30.505.10">
    <property type="entry name" value="SH2 domain"/>
    <property type="match status" value="1"/>
</dbReference>
<evidence type="ECO:0000256" key="18">
    <source>
        <dbReference type="PROSITE-ProRule" id="PRU10141"/>
    </source>
</evidence>
<keyword evidence="4" id="KW-0963">Cytoplasm</keyword>
<dbReference type="GO" id="GO:0005737">
    <property type="term" value="C:cytoplasm"/>
    <property type="evidence" value="ECO:0007669"/>
    <property type="project" value="UniProtKB-SubCell"/>
</dbReference>
<dbReference type="SMART" id="SM00326">
    <property type="entry name" value="SH3"/>
    <property type="match status" value="1"/>
</dbReference>
<evidence type="ECO:0000256" key="16">
    <source>
        <dbReference type="PROSITE-ProRule" id="PRU00191"/>
    </source>
</evidence>
<comment type="catalytic activity">
    <reaction evidence="15 19">
        <text>L-tyrosyl-[protein] + ATP = O-phospho-L-tyrosyl-[protein] + ADP + H(+)</text>
        <dbReference type="Rhea" id="RHEA:10596"/>
        <dbReference type="Rhea" id="RHEA-COMP:10136"/>
        <dbReference type="Rhea" id="RHEA-COMP:20101"/>
        <dbReference type="ChEBI" id="CHEBI:15378"/>
        <dbReference type="ChEBI" id="CHEBI:30616"/>
        <dbReference type="ChEBI" id="CHEBI:46858"/>
        <dbReference type="ChEBI" id="CHEBI:61978"/>
        <dbReference type="ChEBI" id="CHEBI:456216"/>
        <dbReference type="EC" id="2.7.10.2"/>
    </reaction>
</comment>
<feature type="compositionally biased region" description="Pro residues" evidence="20">
    <location>
        <begin position="86"/>
        <end position="95"/>
    </location>
</feature>
<dbReference type="CTD" id="767734"/>
<evidence type="ECO:0000256" key="2">
    <source>
        <dbReference type="ARBA" id="ARBA00004496"/>
    </source>
</evidence>
<proteinExistence type="inferred from homology"/>
<dbReference type="GO" id="GO:0005634">
    <property type="term" value="C:nucleus"/>
    <property type="evidence" value="ECO:0007669"/>
    <property type="project" value="UniProtKB-ARBA"/>
</dbReference>
<dbReference type="Proteomes" id="UP000261480">
    <property type="component" value="Unplaced"/>
</dbReference>
<feature type="domain" description="SH2" evidence="21">
    <location>
        <begin position="171"/>
        <end position="262"/>
    </location>
</feature>
<dbReference type="AlphaFoldDB" id="A0A3B3WNS7"/>
<dbReference type="PRINTS" id="PR00452">
    <property type="entry name" value="SH3DOMAIN"/>
</dbReference>
<dbReference type="SUPFAM" id="SSF55550">
    <property type="entry name" value="SH2 domain"/>
    <property type="match status" value="1"/>
</dbReference>
<evidence type="ECO:0000256" key="6">
    <source>
        <dbReference type="ARBA" id="ARBA00022679"/>
    </source>
</evidence>
<evidence type="ECO:0000256" key="8">
    <source>
        <dbReference type="ARBA" id="ARBA00022741"/>
    </source>
</evidence>
<keyword evidence="12 19" id="KW-0829">Tyrosine-protein kinase</keyword>
<keyword evidence="3 17" id="KW-0728">SH3 domain</keyword>
<keyword evidence="6 19" id="KW-0808">Transferase</keyword>
<dbReference type="GO" id="GO:0005524">
    <property type="term" value="F:ATP binding"/>
    <property type="evidence" value="ECO:0007669"/>
    <property type="project" value="UniProtKB-UniRule"/>
</dbReference>
<keyword evidence="9 19" id="KW-0418">Kinase</keyword>
<keyword evidence="5" id="KW-0597">Phosphoprotein</keyword>
<accession>A0A3B3WNS7</accession>
<evidence type="ECO:0000256" key="11">
    <source>
        <dbReference type="ARBA" id="ARBA00022999"/>
    </source>
</evidence>
<keyword evidence="14" id="KW-0449">Lipoprotein</keyword>
<feature type="domain" description="SH3" evidence="22">
    <location>
        <begin position="101"/>
        <end position="165"/>
    </location>
</feature>
<comment type="subcellular location">
    <subcellularLocation>
        <location evidence="1">Cell projection</location>
        <location evidence="1">Ruffle</location>
    </subcellularLocation>
    <subcellularLocation>
        <location evidence="2">Cytoplasm</location>
    </subcellularLocation>
</comment>
<dbReference type="InterPro" id="IPR036028">
    <property type="entry name" value="SH3-like_dom_sf"/>
</dbReference>
<evidence type="ECO:0000259" key="22">
    <source>
        <dbReference type="PROSITE" id="PS50002"/>
    </source>
</evidence>
<evidence type="ECO:0000256" key="20">
    <source>
        <dbReference type="SAM" id="MobiDB-lite"/>
    </source>
</evidence>
<dbReference type="InterPro" id="IPR017441">
    <property type="entry name" value="Protein_kinase_ATP_BS"/>
</dbReference>
<dbReference type="InterPro" id="IPR011009">
    <property type="entry name" value="Kinase-like_dom_sf"/>
</dbReference>
<dbReference type="KEGG" id="pmei:106932193"/>
<dbReference type="GO" id="GO:0001726">
    <property type="term" value="C:ruffle"/>
    <property type="evidence" value="ECO:0007669"/>
    <property type="project" value="UniProtKB-SubCell"/>
</dbReference>
<keyword evidence="7" id="KW-0519">Myristate</keyword>
<dbReference type="InterPro" id="IPR020635">
    <property type="entry name" value="Tyr_kinase_cat_dom"/>
</dbReference>
<dbReference type="SMART" id="SM00252">
    <property type="entry name" value="SH2"/>
    <property type="match status" value="1"/>
</dbReference>
<reference evidence="24" key="1">
    <citation type="submission" date="2025-08" db="UniProtKB">
        <authorList>
            <consortium name="Ensembl"/>
        </authorList>
    </citation>
    <scope>IDENTIFICATION</scope>
</reference>
<feature type="region of interest" description="Disordered" evidence="20">
    <location>
        <begin position="1"/>
        <end position="36"/>
    </location>
</feature>
<dbReference type="InterPro" id="IPR050198">
    <property type="entry name" value="Non-receptor_tyrosine_kinases"/>
</dbReference>
<dbReference type="OrthoDB" id="4062651at2759"/>
<dbReference type="InterPro" id="IPR000980">
    <property type="entry name" value="SH2"/>
</dbReference>
<keyword evidence="13" id="KW-0966">Cell projection</keyword>
<sequence length="552" mass="62665">MLVSLRTDQTGTATHSEEFLPTCPSGAAHPPRGAKRLRPVSSAEMCDCLSACVRRLLPEKPNHGDDKPNHGDGNSKVDAGGKRPSVSPPAPPPPGRPDRPSENAIYTGIWPFEARHRDELSFQVGDLLEVMCRNGDWWTARKIEKNGRILGTGIVPHNYLARAESLQMQPWFFGTMSRFEAQNILMEPSNDEASFLVRKSERESIGYVLSVKSNNAVRHFRIPHKDESFYVEQTQQFSSLGDLVNYYCKHSLNDIVSLGSPCHKKKPNIEDINHLLDDWVLPKSEFTIENQLGNGCFSQVFRGRWKNHINVAIKVLKNDSVDNTEFHREVEILKRLHHRHLISLFAICTESSPYYIITELMEKGSLLQFLRGKEGQNQDAASLIDMATQVADGMSYLEEQKSIHRDLAARNVLVGEDYICKVADFGLARLVKEPFYISEEKKIPYKWSAPEAISHGKFSIKSDVWSFGVLLYEIMTYGSVPYPGFSNREVYNKVKSGYRMEAPSKCPGFIHSIMLKCWQEQPENRPTFKDLRDMLERSSYELESPPGGSREQ</sequence>
<dbReference type="Pfam" id="PF14604">
    <property type="entry name" value="SH3_9"/>
    <property type="match status" value="1"/>
</dbReference>
<evidence type="ECO:0000256" key="1">
    <source>
        <dbReference type="ARBA" id="ARBA00004466"/>
    </source>
</evidence>
<evidence type="ECO:0000313" key="25">
    <source>
        <dbReference type="Proteomes" id="UP000261480"/>
    </source>
</evidence>
<dbReference type="Pfam" id="PF07714">
    <property type="entry name" value="PK_Tyr_Ser-Thr"/>
    <property type="match status" value="1"/>
</dbReference>
<comment type="similarity">
    <text evidence="19">Belongs to the protein kinase superfamily. Tyr protein kinase family.</text>
</comment>
<evidence type="ECO:0000256" key="7">
    <source>
        <dbReference type="ARBA" id="ARBA00022707"/>
    </source>
</evidence>
<dbReference type="RefSeq" id="XP_014866249.1">
    <property type="nucleotide sequence ID" value="XM_015010763.1"/>
</dbReference>
<reference evidence="24" key="2">
    <citation type="submission" date="2025-09" db="UniProtKB">
        <authorList>
            <consortium name="Ensembl"/>
        </authorList>
    </citation>
    <scope>IDENTIFICATION</scope>
</reference>
<protein>
    <recommendedName>
        <fullName evidence="19">Tyrosine-protein kinase</fullName>
        <ecNumber evidence="19">2.7.10.2</ecNumber>
    </recommendedName>
</protein>
<dbReference type="Gene3D" id="1.10.510.10">
    <property type="entry name" value="Transferase(Phosphotransferase) domain 1"/>
    <property type="match status" value="1"/>
</dbReference>
<feature type="region of interest" description="Disordered" evidence="20">
    <location>
        <begin position="59"/>
        <end position="104"/>
    </location>
</feature>
<dbReference type="GeneID" id="106932193"/>
<dbReference type="FunFam" id="1.10.510.10:FF:000399">
    <property type="entry name" value="Tyrosine-protein kinase"/>
    <property type="match status" value="1"/>
</dbReference>
<keyword evidence="8 18" id="KW-0547">Nucleotide-binding</keyword>
<dbReference type="PROSITE" id="PS00107">
    <property type="entry name" value="PROTEIN_KINASE_ATP"/>
    <property type="match status" value="1"/>
</dbReference>
<keyword evidence="10 18" id="KW-0067">ATP-binding</keyword>
<dbReference type="InterPro" id="IPR036860">
    <property type="entry name" value="SH2_dom_sf"/>
</dbReference>